<reference evidence="21 22" key="1">
    <citation type="submission" date="2024-01" db="EMBL/GenBank/DDBJ databases">
        <title>The genome of the rayed Mediterranean limpet Patella caerulea (Linnaeus, 1758).</title>
        <authorList>
            <person name="Anh-Thu Weber A."/>
            <person name="Halstead-Nussloch G."/>
        </authorList>
    </citation>
    <scope>NUCLEOTIDE SEQUENCE [LARGE SCALE GENOMIC DNA]</scope>
    <source>
        <strain evidence="21">AATW-2023a</strain>
        <tissue evidence="21">Whole specimen</tissue>
    </source>
</reference>
<gene>
    <name evidence="21" type="ORF">SNE40_017444</name>
</gene>
<evidence type="ECO:0000313" key="22">
    <source>
        <dbReference type="Proteomes" id="UP001347796"/>
    </source>
</evidence>
<dbReference type="GO" id="GO:0005743">
    <property type="term" value="C:mitochondrial inner membrane"/>
    <property type="evidence" value="ECO:0007669"/>
    <property type="project" value="UniProtKB-SubCell"/>
</dbReference>
<keyword evidence="12" id="KW-0999">Mitochondrion inner membrane</keyword>
<keyword evidence="16" id="KW-0496">Mitochondrion</keyword>
<dbReference type="InterPro" id="IPR011009">
    <property type="entry name" value="Kinase-like_dom_sf"/>
</dbReference>
<keyword evidence="15" id="KW-0809">Transit peptide</keyword>
<keyword evidence="13" id="KW-0067">ATP-binding</keyword>
<dbReference type="InterPro" id="IPR008271">
    <property type="entry name" value="Ser/Thr_kinase_AS"/>
</dbReference>
<evidence type="ECO:0000256" key="14">
    <source>
        <dbReference type="ARBA" id="ARBA00022842"/>
    </source>
</evidence>
<evidence type="ECO:0000256" key="6">
    <source>
        <dbReference type="ARBA" id="ARBA00022527"/>
    </source>
</evidence>
<evidence type="ECO:0000256" key="19">
    <source>
        <dbReference type="SAM" id="SignalP"/>
    </source>
</evidence>
<evidence type="ECO:0000256" key="1">
    <source>
        <dbReference type="ARBA" id="ARBA00001946"/>
    </source>
</evidence>
<protein>
    <recommendedName>
        <fullName evidence="5">non-specific serine/threonine protein kinase</fullName>
        <ecNumber evidence="5">2.7.11.1</ecNumber>
    </recommendedName>
</protein>
<keyword evidence="11" id="KW-1000">Mitochondrion outer membrane</keyword>
<evidence type="ECO:0000256" key="18">
    <source>
        <dbReference type="ARBA" id="ARBA00048679"/>
    </source>
</evidence>
<evidence type="ECO:0000256" key="10">
    <source>
        <dbReference type="ARBA" id="ARBA00022777"/>
    </source>
</evidence>
<comment type="cofactor">
    <cofactor evidence="1">
        <name>Mg(2+)</name>
        <dbReference type="ChEBI" id="CHEBI:18420"/>
    </cofactor>
</comment>
<dbReference type="PANTHER" id="PTHR22972">
    <property type="entry name" value="SERINE/THREONINE PROTEIN KINASE"/>
    <property type="match status" value="1"/>
</dbReference>
<dbReference type="GO" id="GO:0042981">
    <property type="term" value="P:regulation of apoptotic process"/>
    <property type="evidence" value="ECO:0007669"/>
    <property type="project" value="TreeGrafter"/>
</dbReference>
<evidence type="ECO:0000256" key="3">
    <source>
        <dbReference type="ARBA" id="ARBA00004514"/>
    </source>
</evidence>
<dbReference type="GO" id="GO:0000422">
    <property type="term" value="P:autophagy of mitochondrion"/>
    <property type="evidence" value="ECO:0007669"/>
    <property type="project" value="TreeGrafter"/>
</dbReference>
<dbReference type="Proteomes" id="UP001347796">
    <property type="component" value="Unassembled WGS sequence"/>
</dbReference>
<dbReference type="Pfam" id="PF00069">
    <property type="entry name" value="Pkinase"/>
    <property type="match status" value="1"/>
</dbReference>
<dbReference type="GO" id="GO:0090141">
    <property type="term" value="P:positive regulation of mitochondrial fission"/>
    <property type="evidence" value="ECO:0007669"/>
    <property type="project" value="TreeGrafter"/>
</dbReference>
<evidence type="ECO:0000259" key="20">
    <source>
        <dbReference type="PROSITE" id="PS50011"/>
    </source>
</evidence>
<keyword evidence="8" id="KW-0479">Metal-binding</keyword>
<sequence>MKGLFIHKLVAPLWVQATGGFGVETAVKKVVSRVIQNGRQVFQSVFQTTEKVCLREIPKACNVQSNVPSSTKPSIQRTVFDGLFPRVSIRTVAAELRRRAALQGISGGIRQSANGRYLPLFAFIGVGISSFEDNENNDSANICSNIRDACKNIDLLSVYNKPFKPSAFCLDDLELGSFIAKGCNAAVYEARYKQNQNNQSEHVEINQSQTEEMTEFMQSSEPVEFNNKSNSNESVLMDLTPDCESGDFSVISMMSDSDSIDILECDDDDDDVDFVTFVQEKSQDVEGQPLVFDDDSDILVLGIDLDEEDFLLQDVENPEKHKPPDDCCDLAVKMMFNYDAESNTMAISQAMKKETIPAKMRIDQESLNIIYSNESEQPCHLPPHPNIVDMKEVFIGDVPDIPDAFLKYPAALPTRLHDRGLGRNMTMFLVMKRYTCTLREYLSENDLDMTTKLILLAQLLEGVEHLNFHGIAHRDLKSNNILVDCTKGIPALVISDFGCCLADKYGLKIPYITNEQSKGGNPSLMAPEIACATPSRSGRAVLDYEKSDLWAVGTLAYEIFGLENPFSRQMGRKCLNSSLYQMCDLPSLPDGVPGVVQNLVYKILDRDPQQRPSPAAAASIVQFYIWNQSKNNYTNRPTIFDLTSWLLIIFTEVFAKTIFKISTDDPELQLKYSLLTRTTQKDLFDCVNFYKQYL</sequence>
<comment type="catalytic activity">
    <reaction evidence="17">
        <text>L-threonyl-[protein] + ATP = O-phospho-L-threonyl-[protein] + ADP + H(+)</text>
        <dbReference type="Rhea" id="RHEA:46608"/>
        <dbReference type="Rhea" id="RHEA-COMP:11060"/>
        <dbReference type="Rhea" id="RHEA-COMP:11605"/>
        <dbReference type="ChEBI" id="CHEBI:15378"/>
        <dbReference type="ChEBI" id="CHEBI:30013"/>
        <dbReference type="ChEBI" id="CHEBI:30616"/>
        <dbReference type="ChEBI" id="CHEBI:61977"/>
        <dbReference type="ChEBI" id="CHEBI:456216"/>
        <dbReference type="EC" id="2.7.11.1"/>
    </reaction>
</comment>
<evidence type="ECO:0000313" key="21">
    <source>
        <dbReference type="EMBL" id="KAK6174106.1"/>
    </source>
</evidence>
<proteinExistence type="predicted"/>
<dbReference type="GO" id="GO:0004674">
    <property type="term" value="F:protein serine/threonine kinase activity"/>
    <property type="evidence" value="ECO:0007669"/>
    <property type="project" value="UniProtKB-KW"/>
</dbReference>
<dbReference type="SMART" id="SM00220">
    <property type="entry name" value="S_TKc"/>
    <property type="match status" value="1"/>
</dbReference>
<feature type="domain" description="Protein kinase" evidence="20">
    <location>
        <begin position="173"/>
        <end position="625"/>
    </location>
</feature>
<evidence type="ECO:0000256" key="11">
    <source>
        <dbReference type="ARBA" id="ARBA00022787"/>
    </source>
</evidence>
<keyword evidence="7" id="KW-0808">Transferase</keyword>
<dbReference type="AlphaFoldDB" id="A0AAN8JAG1"/>
<dbReference type="InterPro" id="IPR000719">
    <property type="entry name" value="Prot_kinase_dom"/>
</dbReference>
<keyword evidence="9" id="KW-0547">Nucleotide-binding</keyword>
<evidence type="ECO:0000256" key="7">
    <source>
        <dbReference type="ARBA" id="ARBA00022679"/>
    </source>
</evidence>
<dbReference type="InterPro" id="IPR051511">
    <property type="entry name" value="MitoQC_Scaffold_Kinases"/>
</dbReference>
<evidence type="ECO:0000256" key="4">
    <source>
        <dbReference type="ARBA" id="ARBA00004572"/>
    </source>
</evidence>
<keyword evidence="14" id="KW-0460">Magnesium</keyword>
<keyword evidence="10" id="KW-0418">Kinase</keyword>
<dbReference type="PROSITE" id="PS50011">
    <property type="entry name" value="PROTEIN_KINASE_DOM"/>
    <property type="match status" value="1"/>
</dbReference>
<keyword evidence="6" id="KW-0723">Serine/threonine-protein kinase</keyword>
<feature type="signal peptide" evidence="19">
    <location>
        <begin position="1"/>
        <end position="20"/>
    </location>
</feature>
<evidence type="ECO:0000256" key="12">
    <source>
        <dbReference type="ARBA" id="ARBA00022792"/>
    </source>
</evidence>
<dbReference type="GO" id="GO:0005524">
    <property type="term" value="F:ATP binding"/>
    <property type="evidence" value="ECO:0007669"/>
    <property type="project" value="UniProtKB-KW"/>
</dbReference>
<feature type="chain" id="PRO_5042865600" description="non-specific serine/threonine protein kinase" evidence="19">
    <location>
        <begin position="21"/>
        <end position="694"/>
    </location>
</feature>
<dbReference type="SUPFAM" id="SSF56112">
    <property type="entry name" value="Protein kinase-like (PK-like)"/>
    <property type="match status" value="1"/>
</dbReference>
<evidence type="ECO:0000256" key="2">
    <source>
        <dbReference type="ARBA" id="ARBA00004434"/>
    </source>
</evidence>
<keyword evidence="19" id="KW-0732">Signal</keyword>
<dbReference type="EMBL" id="JAZGQO010000011">
    <property type="protein sequence ID" value="KAK6174106.1"/>
    <property type="molecule type" value="Genomic_DNA"/>
</dbReference>
<organism evidence="21 22">
    <name type="scientific">Patella caerulea</name>
    <name type="common">Rayed Mediterranean limpet</name>
    <dbReference type="NCBI Taxonomy" id="87958"/>
    <lineage>
        <taxon>Eukaryota</taxon>
        <taxon>Metazoa</taxon>
        <taxon>Spiralia</taxon>
        <taxon>Lophotrochozoa</taxon>
        <taxon>Mollusca</taxon>
        <taxon>Gastropoda</taxon>
        <taxon>Patellogastropoda</taxon>
        <taxon>Patelloidea</taxon>
        <taxon>Patellidae</taxon>
        <taxon>Patella</taxon>
    </lineage>
</organism>
<accession>A0AAN8JAG1</accession>
<evidence type="ECO:0000256" key="9">
    <source>
        <dbReference type="ARBA" id="ARBA00022741"/>
    </source>
</evidence>
<dbReference type="Gene3D" id="1.10.510.10">
    <property type="entry name" value="Transferase(Phosphotransferase) domain 1"/>
    <property type="match status" value="1"/>
</dbReference>
<dbReference type="EC" id="2.7.11.1" evidence="5"/>
<name>A0AAN8JAG1_PATCE</name>
<dbReference type="GO" id="GO:0005741">
    <property type="term" value="C:mitochondrial outer membrane"/>
    <property type="evidence" value="ECO:0007669"/>
    <property type="project" value="UniProtKB-SubCell"/>
</dbReference>
<evidence type="ECO:0000256" key="17">
    <source>
        <dbReference type="ARBA" id="ARBA00047899"/>
    </source>
</evidence>
<keyword evidence="12" id="KW-0472">Membrane</keyword>
<evidence type="ECO:0000256" key="16">
    <source>
        <dbReference type="ARBA" id="ARBA00023128"/>
    </source>
</evidence>
<comment type="catalytic activity">
    <reaction evidence="18">
        <text>L-seryl-[protein] + ATP = O-phospho-L-seryl-[protein] + ADP + H(+)</text>
        <dbReference type="Rhea" id="RHEA:17989"/>
        <dbReference type="Rhea" id="RHEA-COMP:9863"/>
        <dbReference type="Rhea" id="RHEA-COMP:11604"/>
        <dbReference type="ChEBI" id="CHEBI:15378"/>
        <dbReference type="ChEBI" id="CHEBI:29999"/>
        <dbReference type="ChEBI" id="CHEBI:30616"/>
        <dbReference type="ChEBI" id="CHEBI:83421"/>
        <dbReference type="ChEBI" id="CHEBI:456216"/>
        <dbReference type="EC" id="2.7.11.1"/>
    </reaction>
</comment>
<dbReference type="GO" id="GO:0046872">
    <property type="term" value="F:metal ion binding"/>
    <property type="evidence" value="ECO:0007669"/>
    <property type="project" value="UniProtKB-KW"/>
</dbReference>
<evidence type="ECO:0000256" key="15">
    <source>
        <dbReference type="ARBA" id="ARBA00022946"/>
    </source>
</evidence>
<dbReference type="PANTHER" id="PTHR22972:SF7">
    <property type="entry name" value="SERINE_THREONINE-PROTEIN KINASE PINK1, MITOCHONDRIAL"/>
    <property type="match status" value="1"/>
</dbReference>
<evidence type="ECO:0000256" key="8">
    <source>
        <dbReference type="ARBA" id="ARBA00022723"/>
    </source>
</evidence>
<evidence type="ECO:0000256" key="5">
    <source>
        <dbReference type="ARBA" id="ARBA00012513"/>
    </source>
</evidence>
<comment type="caution">
    <text evidence="21">The sequence shown here is derived from an EMBL/GenBank/DDBJ whole genome shotgun (WGS) entry which is preliminary data.</text>
</comment>
<keyword evidence="22" id="KW-1185">Reference proteome</keyword>
<dbReference type="GO" id="GO:0005829">
    <property type="term" value="C:cytosol"/>
    <property type="evidence" value="ECO:0007669"/>
    <property type="project" value="UniProtKB-SubCell"/>
</dbReference>
<dbReference type="PROSITE" id="PS00108">
    <property type="entry name" value="PROTEIN_KINASE_ST"/>
    <property type="match status" value="1"/>
</dbReference>
<evidence type="ECO:0000256" key="13">
    <source>
        <dbReference type="ARBA" id="ARBA00022840"/>
    </source>
</evidence>
<comment type="subcellular location">
    <subcellularLocation>
        <location evidence="3">Cytoplasm</location>
        <location evidence="3">Cytosol</location>
    </subcellularLocation>
    <subcellularLocation>
        <location evidence="2">Mitochondrion inner membrane</location>
        <topology evidence="2">Single-pass membrane protein</topology>
    </subcellularLocation>
    <subcellularLocation>
        <location evidence="4">Mitochondrion outer membrane</location>
        <topology evidence="4">Single-pass membrane protein</topology>
    </subcellularLocation>
</comment>